<feature type="transmembrane region" description="Helical" evidence="6">
    <location>
        <begin position="152"/>
        <end position="172"/>
    </location>
</feature>
<feature type="transmembrane region" description="Helical" evidence="6">
    <location>
        <begin position="117"/>
        <end position="140"/>
    </location>
</feature>
<dbReference type="EMBL" id="BAAAPH010000021">
    <property type="protein sequence ID" value="GAA1593102.1"/>
    <property type="molecule type" value="Genomic_DNA"/>
</dbReference>
<dbReference type="Proteomes" id="UP001501705">
    <property type="component" value="Unassembled WGS sequence"/>
</dbReference>
<evidence type="ECO:0000256" key="5">
    <source>
        <dbReference type="ARBA" id="ARBA00023136"/>
    </source>
</evidence>
<comment type="subcellular location">
    <subcellularLocation>
        <location evidence="1">Cell membrane</location>
        <topology evidence="1">Multi-pass membrane protein</topology>
    </subcellularLocation>
</comment>
<evidence type="ECO:0000256" key="6">
    <source>
        <dbReference type="SAM" id="Phobius"/>
    </source>
</evidence>
<reference evidence="7 8" key="1">
    <citation type="journal article" date="2019" name="Int. J. Syst. Evol. Microbiol.">
        <title>The Global Catalogue of Microorganisms (GCM) 10K type strain sequencing project: providing services to taxonomists for standard genome sequencing and annotation.</title>
        <authorList>
            <consortium name="The Broad Institute Genomics Platform"/>
            <consortium name="The Broad Institute Genome Sequencing Center for Infectious Disease"/>
            <person name="Wu L."/>
            <person name="Ma J."/>
        </authorList>
    </citation>
    <scope>NUCLEOTIDE SEQUENCE [LARGE SCALE GENOMIC DNA]</scope>
    <source>
        <strain evidence="7 8">JCM 15572</strain>
    </source>
</reference>
<name>A0ABN2E190_9ACTN</name>
<feature type="transmembrane region" description="Helical" evidence="6">
    <location>
        <begin position="62"/>
        <end position="81"/>
    </location>
</feature>
<dbReference type="InterPro" id="IPR036259">
    <property type="entry name" value="MFS_trans_sf"/>
</dbReference>
<proteinExistence type="predicted"/>
<dbReference type="SUPFAM" id="SSF103473">
    <property type="entry name" value="MFS general substrate transporter"/>
    <property type="match status" value="1"/>
</dbReference>
<accession>A0ABN2E190</accession>
<keyword evidence="2" id="KW-1003">Cell membrane</keyword>
<evidence type="ECO:0008006" key="9">
    <source>
        <dbReference type="Google" id="ProtNLM"/>
    </source>
</evidence>
<keyword evidence="4 6" id="KW-1133">Transmembrane helix</keyword>
<gene>
    <name evidence="7" type="ORF">GCM10009804_56970</name>
</gene>
<keyword evidence="5 6" id="KW-0472">Membrane</keyword>
<evidence type="ECO:0000256" key="2">
    <source>
        <dbReference type="ARBA" id="ARBA00022475"/>
    </source>
</evidence>
<keyword evidence="3 6" id="KW-0812">Transmembrane</keyword>
<feature type="transmembrane region" description="Helical" evidence="6">
    <location>
        <begin position="26"/>
        <end position="47"/>
    </location>
</feature>
<evidence type="ECO:0000313" key="8">
    <source>
        <dbReference type="Proteomes" id="UP001501705"/>
    </source>
</evidence>
<evidence type="ECO:0000313" key="7">
    <source>
        <dbReference type="EMBL" id="GAA1593102.1"/>
    </source>
</evidence>
<comment type="caution">
    <text evidence="7">The sequence shown here is derived from an EMBL/GenBank/DDBJ whole genome shotgun (WGS) entry which is preliminary data.</text>
</comment>
<dbReference type="InterPro" id="IPR050189">
    <property type="entry name" value="MFS_Efflux_Transporters"/>
</dbReference>
<dbReference type="RefSeq" id="WP_344238388.1">
    <property type="nucleotide sequence ID" value="NZ_BAAAPH010000021.1"/>
</dbReference>
<evidence type="ECO:0000256" key="1">
    <source>
        <dbReference type="ARBA" id="ARBA00004651"/>
    </source>
</evidence>
<keyword evidence="8" id="KW-1185">Reference proteome</keyword>
<dbReference type="Gene3D" id="1.20.1250.20">
    <property type="entry name" value="MFS general substrate transporter like domains"/>
    <property type="match status" value="1"/>
</dbReference>
<evidence type="ECO:0000256" key="4">
    <source>
        <dbReference type="ARBA" id="ARBA00022989"/>
    </source>
</evidence>
<dbReference type="PANTHER" id="PTHR43124:SF3">
    <property type="entry name" value="CHLORAMPHENICOL EFFLUX PUMP RV0191"/>
    <property type="match status" value="1"/>
</dbReference>
<protein>
    <recommendedName>
        <fullName evidence="9">MFS transporter</fullName>
    </recommendedName>
</protein>
<evidence type="ECO:0000256" key="3">
    <source>
        <dbReference type="ARBA" id="ARBA00022692"/>
    </source>
</evidence>
<dbReference type="PANTHER" id="PTHR43124">
    <property type="entry name" value="PURINE EFFLUX PUMP PBUE"/>
    <property type="match status" value="1"/>
</dbReference>
<sequence length="284" mass="29989">MMVLPRLVADEPIAVRKLARQFGIPGVRVGILVTVLVVTGHFTAYTFVSPVLQDLSGVDEKLVGPLLFGFGIAGLTGYFIAPWGLARGVRATVAVIVIALAAILLTFPWLGTGAAGGITLLILWGLVYGGVSVSLQTWMIRAAPRAVEAVSTLWVAMFNLAIGIGAFGGGLVVDALPLRGVLLAAAFLSSWPAGRSQSRESGSKLAAWVASSCRWSCCRGCGWHEMLLTATMPGRSTWPGWRRPPGCPSTTSCAVSRRHTARRRCSTSPAAGSSVRRTCSARRT</sequence>
<feature type="transmembrane region" description="Helical" evidence="6">
    <location>
        <begin position="93"/>
        <end position="111"/>
    </location>
</feature>
<organism evidence="7 8">
    <name type="scientific">Kribbella hippodromi</name>
    <dbReference type="NCBI Taxonomy" id="434347"/>
    <lineage>
        <taxon>Bacteria</taxon>
        <taxon>Bacillati</taxon>
        <taxon>Actinomycetota</taxon>
        <taxon>Actinomycetes</taxon>
        <taxon>Propionibacteriales</taxon>
        <taxon>Kribbellaceae</taxon>
        <taxon>Kribbella</taxon>
    </lineage>
</organism>